<keyword evidence="4" id="KW-0862">Zinc</keyword>
<accession>A0ABT6G7B4</accession>
<keyword evidence="5" id="KW-0560">Oxidoreductase</keyword>
<dbReference type="EMBL" id="JARSBO010000002">
    <property type="protein sequence ID" value="MDG4717940.1"/>
    <property type="molecule type" value="Genomic_DNA"/>
</dbReference>
<dbReference type="Gene3D" id="3.40.50.720">
    <property type="entry name" value="NAD(P)-binding Rossmann-like Domain"/>
    <property type="match status" value="2"/>
</dbReference>
<evidence type="ECO:0000256" key="3">
    <source>
        <dbReference type="ARBA" id="ARBA00022723"/>
    </source>
</evidence>
<evidence type="ECO:0000313" key="7">
    <source>
        <dbReference type="EMBL" id="MDG4717940.1"/>
    </source>
</evidence>
<comment type="cofactor">
    <cofactor evidence="1">
        <name>Zn(2+)</name>
        <dbReference type="ChEBI" id="CHEBI:29105"/>
    </cofactor>
</comment>
<dbReference type="SUPFAM" id="SSF50129">
    <property type="entry name" value="GroES-like"/>
    <property type="match status" value="1"/>
</dbReference>
<dbReference type="PANTHER" id="PTHR43350">
    <property type="entry name" value="NAD-DEPENDENT ALCOHOL DEHYDROGENASE"/>
    <property type="match status" value="1"/>
</dbReference>
<keyword evidence="3" id="KW-0479">Metal-binding</keyword>
<evidence type="ECO:0000256" key="4">
    <source>
        <dbReference type="ARBA" id="ARBA00022833"/>
    </source>
</evidence>
<organism evidence="7 8">
    <name type="scientific">Thalassospira aquimaris</name>
    <dbReference type="NCBI Taxonomy" id="3037796"/>
    <lineage>
        <taxon>Bacteria</taxon>
        <taxon>Pseudomonadati</taxon>
        <taxon>Pseudomonadota</taxon>
        <taxon>Alphaproteobacteria</taxon>
        <taxon>Rhodospirillales</taxon>
        <taxon>Thalassospiraceae</taxon>
        <taxon>Thalassospira</taxon>
    </lineage>
</organism>
<dbReference type="InterPro" id="IPR020843">
    <property type="entry name" value="ER"/>
</dbReference>
<dbReference type="SMART" id="SM00829">
    <property type="entry name" value="PKS_ER"/>
    <property type="match status" value="1"/>
</dbReference>
<evidence type="ECO:0000259" key="6">
    <source>
        <dbReference type="SMART" id="SM00829"/>
    </source>
</evidence>
<protein>
    <submittedName>
        <fullName evidence="7">Bi-domain-containing oxidoreductase</fullName>
    </submittedName>
</protein>
<dbReference type="Gene3D" id="3.90.180.10">
    <property type="entry name" value="Medium-chain alcohol dehydrogenases, catalytic domain"/>
    <property type="match status" value="2"/>
</dbReference>
<dbReference type="Proteomes" id="UP001529180">
    <property type="component" value="Unassembled WGS sequence"/>
</dbReference>
<name>A0ABT6G7B4_9PROT</name>
<keyword evidence="8" id="KW-1185">Reference proteome</keyword>
<comment type="similarity">
    <text evidence="2">Belongs to the zinc-containing alcohol dehydrogenase family.</text>
</comment>
<evidence type="ECO:0000256" key="5">
    <source>
        <dbReference type="ARBA" id="ARBA00023002"/>
    </source>
</evidence>
<dbReference type="RefSeq" id="WP_181846510.1">
    <property type="nucleotide sequence ID" value="NZ_JARSBO010000002.1"/>
</dbReference>
<reference evidence="7 8" key="1">
    <citation type="submission" date="2023-03" db="EMBL/GenBank/DDBJ databases">
        <title>Strain FZY0004 represents a novel species in the genus Thalassospira isolated from seawater.</title>
        <authorList>
            <person name="Fu Z.-Y."/>
        </authorList>
    </citation>
    <scope>NUCLEOTIDE SEQUENCE [LARGE SCALE GENOMIC DNA]</scope>
    <source>
        <strain evidence="7 8">FZY0004</strain>
    </source>
</reference>
<sequence>MTEMKALLRFSGERKIALADCPIPTPGDHDILVQTNFSLISPGTEFTQAQQSKASLWQKAWQRPDLVALTLKSLTREGLGTTVSKVRNRLDRPMPLGYCAVGRVCAIGQSAQNHFTPGQRVAIAGMGSARHAQWNRVPMNLACPVPDEVPDQSAAFTTLYALALHGLRQGQSAIGDRIAIMGAGLIGQMMAQCAHASGAIADIIEPDHFRRQIARNIGVRTCLAQCKDATSDSYDAVYICAPAHGAHTLIVDAARICRDRGTIICVGDVGISGQRKVLYDKEISIKQVRSYGPGRYDPAYEEMGQDYPLGYVRWTIKRNMQAALELMKDGRLDPAPLITSEIGFEDIADHFAKGPKSDQLATLVRYALSPSPEPNQIKHAVNRATPVGSIKAGLIGTGNYSGSGLLPHLIKQSDVDITACCSRDGISAMAMARKLANTKAVSSPQHIMVDVNINTVIITTRHDSHAKLAASAMAAGKHIWLEKPVAINRGNIDLLRDQVASSPAPIIFMVGHNRRYAPMSARLRDVLPTGPKHFRYRVRVSPLPRDHWLHHPTQGGRTIGEISHFIDLIISLCAAQVSDIDCHWLDRQHGDSIWTLRFADGSVGEISYLHTNRREAKEVLQIDAPGFDAQLIDWHKLTVNGRTVMRKRFGQDKGQKAAINSFARAISTGIADPLMPGIEAEINLMSQILDAAST</sequence>
<dbReference type="PANTHER" id="PTHR43350:SF19">
    <property type="entry name" value="D-GULOSIDE 3-DEHYDROGENASE"/>
    <property type="match status" value="1"/>
</dbReference>
<evidence type="ECO:0000256" key="2">
    <source>
        <dbReference type="ARBA" id="ARBA00008072"/>
    </source>
</evidence>
<dbReference type="Pfam" id="PF01408">
    <property type="entry name" value="GFO_IDH_MocA"/>
    <property type="match status" value="1"/>
</dbReference>
<comment type="caution">
    <text evidence="7">The sequence shown here is derived from an EMBL/GenBank/DDBJ whole genome shotgun (WGS) entry which is preliminary data.</text>
</comment>
<dbReference type="CDD" id="cd08255">
    <property type="entry name" value="2-desacetyl-2-hydroxyethyl_bacteriochlorophyllide_like"/>
    <property type="match status" value="1"/>
</dbReference>
<evidence type="ECO:0000256" key="1">
    <source>
        <dbReference type="ARBA" id="ARBA00001947"/>
    </source>
</evidence>
<feature type="domain" description="Enoyl reductase (ER)" evidence="6">
    <location>
        <begin position="12"/>
        <end position="332"/>
    </location>
</feature>
<dbReference type="SUPFAM" id="SSF51735">
    <property type="entry name" value="NAD(P)-binding Rossmann-fold domains"/>
    <property type="match status" value="2"/>
</dbReference>
<gene>
    <name evidence="7" type="ORF">P7680_02970</name>
</gene>
<evidence type="ECO:0000313" key="8">
    <source>
        <dbReference type="Proteomes" id="UP001529180"/>
    </source>
</evidence>
<proteinExistence type="inferred from homology"/>
<dbReference type="InterPro" id="IPR036291">
    <property type="entry name" value="NAD(P)-bd_dom_sf"/>
</dbReference>
<dbReference type="Gene3D" id="3.30.360.10">
    <property type="entry name" value="Dihydrodipicolinate Reductase, domain 2"/>
    <property type="match status" value="1"/>
</dbReference>
<dbReference type="InterPro" id="IPR000683">
    <property type="entry name" value="Gfo/Idh/MocA-like_OxRdtase_N"/>
</dbReference>
<dbReference type="InterPro" id="IPR011032">
    <property type="entry name" value="GroES-like_sf"/>
</dbReference>